<evidence type="ECO:0000259" key="1">
    <source>
        <dbReference type="Pfam" id="PF14491"/>
    </source>
</evidence>
<proteinExistence type="predicted"/>
<dbReference type="KEGG" id="bgo:BM43_168"/>
<reference evidence="2 3" key="1">
    <citation type="submission" date="2014-04" db="EMBL/GenBank/DDBJ databases">
        <authorList>
            <person name="Bishop-Lilly K.A."/>
            <person name="Broomall S.M."/>
            <person name="Chain P.S."/>
            <person name="Chertkov O."/>
            <person name="Coyne S.R."/>
            <person name="Daligault H.E."/>
            <person name="Davenport K.W."/>
            <person name="Erkkila T."/>
            <person name="Frey K.G."/>
            <person name="Gibbons H.S."/>
            <person name="Gu W."/>
            <person name="Jaissle J."/>
            <person name="Johnson S.L."/>
            <person name="Koroleva G.I."/>
            <person name="Ladner J.T."/>
            <person name="Lo C.-C."/>
            <person name="Minogue T.D."/>
            <person name="Munk C."/>
            <person name="Palacios G.F."/>
            <person name="Redden C.L."/>
            <person name="Rosenzweig C.N."/>
            <person name="Scholz M.B."/>
            <person name="Teshima H."/>
            <person name="Xu Y."/>
        </authorList>
    </citation>
    <scope>NUCLEOTIDE SEQUENCE [LARGE SCALE GENOMIC DNA]</scope>
    <source>
        <strain evidence="3">gladioli</strain>
    </source>
</reference>
<name>A0AAW3EUX1_BURGA</name>
<evidence type="ECO:0000313" key="3">
    <source>
        <dbReference type="Proteomes" id="UP000029590"/>
    </source>
</evidence>
<organism evidence="2 3">
    <name type="scientific">Burkholderia gladioli</name>
    <name type="common">Pseudomonas marginata</name>
    <name type="synonym">Phytomonas marginata</name>
    <dbReference type="NCBI Taxonomy" id="28095"/>
    <lineage>
        <taxon>Bacteria</taxon>
        <taxon>Pseudomonadati</taxon>
        <taxon>Pseudomonadota</taxon>
        <taxon>Betaproteobacteria</taxon>
        <taxon>Burkholderiales</taxon>
        <taxon>Burkholderiaceae</taxon>
        <taxon>Burkholderia</taxon>
    </lineage>
</organism>
<sequence>MTTDMQTDEWLSPSADDLLTEAAMLAQSGAAAIVYVEGNTDARLLEGIFIKDIKIIPAGNCNAVEAVVEKYDLLTDPANLPHILGFADRDYKAANGGLKSSANIIYTHLRDIECVMLSTQAKFHMIGEYANQNFNRKWKKIDDFMDEAIKVARTVAIIRIWSEINKKGINFKTLDFDKFHAPKSNATDPEKLVTHLRGAQKSGNILSESYNKIKEKINDPLIMNHLAHDLLFCRGHDILEVVALYFKKGFGRSGLSYCGELLESALRIGAKPLLKNTDTFKLIGTWFTERGISNVFA</sequence>
<dbReference type="Proteomes" id="UP000029590">
    <property type="component" value="Unassembled WGS sequence"/>
</dbReference>
<protein>
    <recommendedName>
        <fullName evidence="1">DUF4435 domain-containing protein</fullName>
    </recommendedName>
</protein>
<dbReference type="EMBL" id="JPGG01000017">
    <property type="protein sequence ID" value="KGC11558.1"/>
    <property type="molecule type" value="Genomic_DNA"/>
</dbReference>
<evidence type="ECO:0000313" key="2">
    <source>
        <dbReference type="EMBL" id="KGC11558.1"/>
    </source>
</evidence>
<dbReference type="AlphaFoldDB" id="A0AAW3EUX1"/>
<dbReference type="Pfam" id="PF14491">
    <property type="entry name" value="DUF4435"/>
    <property type="match status" value="1"/>
</dbReference>
<gene>
    <name evidence="2" type="ORF">DM48_7156</name>
</gene>
<comment type="caution">
    <text evidence="2">The sequence shown here is derived from an EMBL/GenBank/DDBJ whole genome shotgun (WGS) entry which is preliminary data.</text>
</comment>
<accession>A0AAW3EUX1</accession>
<dbReference type="InterPro" id="IPR029492">
    <property type="entry name" value="DUF4435"/>
</dbReference>
<feature type="domain" description="DUF4435" evidence="1">
    <location>
        <begin position="32"/>
        <end position="243"/>
    </location>
</feature>